<evidence type="ECO:0000256" key="4">
    <source>
        <dbReference type="ARBA" id="ARBA00023157"/>
    </source>
</evidence>
<dbReference type="RefSeq" id="XP_027186270.1">
    <property type="nucleotide sequence ID" value="XM_027330469.1"/>
</dbReference>
<dbReference type="GO" id="GO:0033897">
    <property type="term" value="F:ribonuclease T2 activity"/>
    <property type="evidence" value="ECO:0007669"/>
    <property type="project" value="InterPro"/>
</dbReference>
<evidence type="ECO:0000256" key="5">
    <source>
        <dbReference type="ARBA" id="ARBA00023239"/>
    </source>
</evidence>
<keyword evidence="4" id="KW-1015">Disulfide bond</keyword>
<dbReference type="PROSITE" id="PS00531">
    <property type="entry name" value="RNASE_T2_2"/>
    <property type="match status" value="1"/>
</dbReference>
<dbReference type="AlphaFoldDB" id="A0A3Q7YB56"/>
<reference evidence="9" key="1">
    <citation type="submission" date="2025-08" db="UniProtKB">
        <authorList>
            <consortium name="RefSeq"/>
        </authorList>
    </citation>
    <scope>IDENTIFICATION</scope>
    <source>
        <tissue evidence="9">Etiolated seedlings</tissue>
    </source>
</reference>
<comment type="similarity">
    <text evidence="1 7">Belongs to the RNase T2 family.</text>
</comment>
<dbReference type="GO" id="GO:0006401">
    <property type="term" value="P:RNA catabolic process"/>
    <property type="evidence" value="ECO:0007669"/>
    <property type="project" value="TreeGrafter"/>
</dbReference>
<evidence type="ECO:0000313" key="9">
    <source>
        <dbReference type="RefSeq" id="XP_027186270.1"/>
    </source>
</evidence>
<name>A0A3Q7YB56_CICAR</name>
<organism evidence="8 9">
    <name type="scientific">Cicer arietinum</name>
    <name type="common">Chickpea</name>
    <name type="synonym">Garbanzo</name>
    <dbReference type="NCBI Taxonomy" id="3827"/>
    <lineage>
        <taxon>Eukaryota</taxon>
        <taxon>Viridiplantae</taxon>
        <taxon>Streptophyta</taxon>
        <taxon>Embryophyta</taxon>
        <taxon>Tracheophyta</taxon>
        <taxon>Spermatophyta</taxon>
        <taxon>Magnoliopsida</taxon>
        <taxon>eudicotyledons</taxon>
        <taxon>Gunneridae</taxon>
        <taxon>Pentapetalae</taxon>
        <taxon>rosids</taxon>
        <taxon>fabids</taxon>
        <taxon>Fabales</taxon>
        <taxon>Fabaceae</taxon>
        <taxon>Papilionoideae</taxon>
        <taxon>50 kb inversion clade</taxon>
        <taxon>NPAAA clade</taxon>
        <taxon>Hologalegina</taxon>
        <taxon>IRL clade</taxon>
        <taxon>Cicereae</taxon>
        <taxon>Cicer</taxon>
    </lineage>
</organism>
<dbReference type="OrthoDB" id="1898737at2759"/>
<dbReference type="PANTHER" id="PTHR11240">
    <property type="entry name" value="RIBONUCLEASE T2"/>
    <property type="match status" value="1"/>
</dbReference>
<protein>
    <submittedName>
        <fullName evidence="9">Ribonuclease 1-like</fullName>
    </submittedName>
</protein>
<feature type="active site" evidence="6">
    <location>
        <position position="103"/>
    </location>
</feature>
<dbReference type="KEGG" id="cam:113784327"/>
<dbReference type="PaxDb" id="3827-XP_004514375.1"/>
<dbReference type="PANTHER" id="PTHR11240:SF59">
    <property type="entry name" value="RIBONUCLEASE T2 FAMILY PROTEIN"/>
    <property type="match status" value="1"/>
</dbReference>
<gene>
    <name evidence="9" type="primary">LOC113784327</name>
</gene>
<dbReference type="InterPro" id="IPR001568">
    <property type="entry name" value="RNase_T2-like"/>
</dbReference>
<evidence type="ECO:0000313" key="8">
    <source>
        <dbReference type="Proteomes" id="UP000087171"/>
    </source>
</evidence>
<keyword evidence="5" id="KW-0456">Lyase</keyword>
<dbReference type="InterPro" id="IPR036430">
    <property type="entry name" value="RNase_T2-like_sf"/>
</dbReference>
<evidence type="ECO:0000256" key="6">
    <source>
        <dbReference type="PIRSR" id="PIRSR633697-1"/>
    </source>
</evidence>
<keyword evidence="3" id="KW-0378">Hydrolase</keyword>
<dbReference type="SUPFAM" id="SSF55895">
    <property type="entry name" value="Ribonuclease Rh-like"/>
    <property type="match status" value="1"/>
</dbReference>
<dbReference type="InterPro" id="IPR018188">
    <property type="entry name" value="RNase_T2_His_AS_1"/>
</dbReference>
<sequence length="208" mass="23662">MLFLLLLSTSYSAYDYYKLAQQWPTTYCTHQTKKMPCKPNVPIKFTLHGLWPSNHSGFEPSFCSQTKLNTGLIVGDLKTRLIAEWPNLNGVDDHFWSYEWDKHGTCSSMPHNPLGYLSLALTIKNKHEILPIFARANIVPHPNKTYTRSLINSTIFGAIHVIPQLSCVFDAKRNSYLLEIRLCLDQTGATFINCNPYNNCGNNIILPL</sequence>
<proteinExistence type="inferred from homology"/>
<feature type="active site" evidence="6">
    <location>
        <position position="99"/>
    </location>
</feature>
<dbReference type="Proteomes" id="UP000087171">
    <property type="component" value="Unplaced"/>
</dbReference>
<feature type="active site" evidence="6">
    <location>
        <position position="48"/>
    </location>
</feature>
<dbReference type="GO" id="GO:0003723">
    <property type="term" value="F:RNA binding"/>
    <property type="evidence" value="ECO:0007669"/>
    <property type="project" value="InterPro"/>
</dbReference>
<keyword evidence="2" id="KW-0540">Nuclease</keyword>
<dbReference type="PROSITE" id="PS00530">
    <property type="entry name" value="RNASE_T2_1"/>
    <property type="match status" value="1"/>
</dbReference>
<keyword evidence="3" id="KW-0255">Endonuclease</keyword>
<dbReference type="CDD" id="cd01061">
    <property type="entry name" value="RNase_T2_euk"/>
    <property type="match status" value="1"/>
</dbReference>
<evidence type="ECO:0000256" key="2">
    <source>
        <dbReference type="ARBA" id="ARBA00022722"/>
    </source>
</evidence>
<accession>A0A3Q7YB56</accession>
<keyword evidence="8" id="KW-1185">Reference proteome</keyword>
<dbReference type="GO" id="GO:0005576">
    <property type="term" value="C:extracellular region"/>
    <property type="evidence" value="ECO:0007669"/>
    <property type="project" value="TreeGrafter"/>
</dbReference>
<dbReference type="InterPro" id="IPR033697">
    <property type="entry name" value="Ribonuclease_T2_eukaryotic"/>
</dbReference>
<evidence type="ECO:0000256" key="7">
    <source>
        <dbReference type="RuleBase" id="RU004328"/>
    </source>
</evidence>
<evidence type="ECO:0000256" key="3">
    <source>
        <dbReference type="ARBA" id="ARBA00022759"/>
    </source>
</evidence>
<dbReference type="Pfam" id="PF00445">
    <property type="entry name" value="Ribonuclease_T2"/>
    <property type="match status" value="1"/>
</dbReference>
<dbReference type="InterPro" id="IPR033130">
    <property type="entry name" value="RNase_T2_His_AS_2"/>
</dbReference>
<dbReference type="Gene3D" id="3.90.730.10">
    <property type="entry name" value="Ribonuclease T2-like"/>
    <property type="match status" value="1"/>
</dbReference>
<evidence type="ECO:0000256" key="1">
    <source>
        <dbReference type="ARBA" id="ARBA00007469"/>
    </source>
</evidence>